<organism evidence="2 3">
    <name type="scientific">Phaeobacter porticola</name>
    <dbReference type="NCBI Taxonomy" id="1844006"/>
    <lineage>
        <taxon>Bacteria</taxon>
        <taxon>Pseudomonadati</taxon>
        <taxon>Pseudomonadota</taxon>
        <taxon>Alphaproteobacteria</taxon>
        <taxon>Rhodobacterales</taxon>
        <taxon>Roseobacteraceae</taxon>
        <taxon>Phaeobacter</taxon>
    </lineage>
</organism>
<dbReference type="OrthoDB" id="7402611at2"/>
<feature type="transmembrane region" description="Helical" evidence="1">
    <location>
        <begin position="347"/>
        <end position="367"/>
    </location>
</feature>
<reference evidence="3" key="1">
    <citation type="submission" date="2016-07" db="EMBL/GenBank/DDBJ databases">
        <title>Phaeobacter portensis sp. nov., a tropodithietic acid producing bacterium isolated from a German harbor.</title>
        <authorList>
            <person name="Freese H.M."/>
            <person name="Bunk B."/>
            <person name="Breider S."/>
            <person name="Brinkhoff T."/>
        </authorList>
    </citation>
    <scope>NUCLEOTIDE SEQUENCE [LARGE SCALE GENOMIC DNA]</scope>
    <source>
        <strain evidence="3">P97</strain>
    </source>
</reference>
<feature type="transmembrane region" description="Helical" evidence="1">
    <location>
        <begin position="313"/>
        <end position="335"/>
    </location>
</feature>
<feature type="transmembrane region" description="Helical" evidence="1">
    <location>
        <begin position="183"/>
        <end position="200"/>
    </location>
</feature>
<keyword evidence="1" id="KW-0812">Transmembrane</keyword>
<evidence type="ECO:0008006" key="4">
    <source>
        <dbReference type="Google" id="ProtNLM"/>
    </source>
</evidence>
<sequence length="598" mass="63915">MTDPDTAIALRARLPMVALGAGSGFAMWLLARDWDQPGLSEGLFLAMFAFLSSFCGASLAMIGPLSLLRALGGALWVAVPMTALMLLAALRYPVATDLLQNEVLVLMTLTLGAMACPFVLLRLSVPDRWTRFAALSAASWGIVFRLACGVGFVVVFWILGLLSNALLDLVNITILEDIAEVDWLALTLSGAVFGLGLAVVQELGGGGAPHLLFRLLSLLLIPVLLVVGLFLAAIPLQGLSSAFGHLSSAATLMAMSAVMMTLVCVALTWQEHPRGANGMAARLLAIGLMLVTGLAAWAVLMRVWQYGWTPDRIYALLFAMTLLLHGLVYAGCAAIGGAGWPDLLRRAIVGLALMTGATLALALTPLVDAGRIAANNQVARVLTGETEAAELPLWQMAHDWGQGGLDALTRLDAHAEETGDADLSNRLQLARSATSRWEMTKEVVDVTDDQRKELIELLPVQPAGATVTADDFRGLKRFQLLRWIRSCKRLLPDGSAGCVLIRGALGATSDEAAELALLLFREGRDGAQLETLALRFGPDGADMLGRIILDRGPPAQQQTKEQAETLLAAAQAGRFEISPARQNTLKLGDLEVLIRRRR</sequence>
<feature type="transmembrane region" description="Helical" evidence="1">
    <location>
        <begin position="281"/>
        <end position="301"/>
    </location>
</feature>
<dbReference type="RefSeq" id="WP_072503988.1">
    <property type="nucleotide sequence ID" value="NZ_CP016364.1"/>
</dbReference>
<feature type="transmembrane region" description="Helical" evidence="1">
    <location>
        <begin position="43"/>
        <end position="62"/>
    </location>
</feature>
<evidence type="ECO:0000256" key="1">
    <source>
        <dbReference type="SAM" id="Phobius"/>
    </source>
</evidence>
<keyword evidence="1" id="KW-1133">Transmembrane helix</keyword>
<feature type="transmembrane region" description="Helical" evidence="1">
    <location>
        <begin position="142"/>
        <end position="163"/>
    </location>
</feature>
<name>A0A1L3I2C3_9RHOB</name>
<dbReference type="Proteomes" id="UP000183859">
    <property type="component" value="Chromosome"/>
</dbReference>
<evidence type="ECO:0000313" key="3">
    <source>
        <dbReference type="Proteomes" id="UP000183859"/>
    </source>
</evidence>
<keyword evidence="1" id="KW-0472">Membrane</keyword>
<feature type="transmembrane region" description="Helical" evidence="1">
    <location>
        <begin position="12"/>
        <end position="31"/>
    </location>
</feature>
<dbReference type="KEGG" id="php:PhaeoP97_00822"/>
<dbReference type="STRING" id="1844006.PhaeoP97_00822"/>
<feature type="transmembrane region" description="Helical" evidence="1">
    <location>
        <begin position="74"/>
        <end position="92"/>
    </location>
</feature>
<keyword evidence="3" id="KW-1185">Reference proteome</keyword>
<feature type="transmembrane region" description="Helical" evidence="1">
    <location>
        <begin position="212"/>
        <end position="234"/>
    </location>
</feature>
<gene>
    <name evidence="2" type="ORF">PhaeoP97_00822</name>
</gene>
<evidence type="ECO:0000313" key="2">
    <source>
        <dbReference type="EMBL" id="APG46258.1"/>
    </source>
</evidence>
<protein>
    <recommendedName>
        <fullName evidence="4">DUF4153 domain-containing protein</fullName>
    </recommendedName>
</protein>
<accession>A0A1L3I2C3</accession>
<proteinExistence type="predicted"/>
<feature type="transmembrane region" description="Helical" evidence="1">
    <location>
        <begin position="104"/>
        <end position="121"/>
    </location>
</feature>
<dbReference type="AlphaFoldDB" id="A0A1L3I2C3"/>
<feature type="transmembrane region" description="Helical" evidence="1">
    <location>
        <begin position="246"/>
        <end position="269"/>
    </location>
</feature>
<dbReference type="EMBL" id="CP016364">
    <property type="protein sequence ID" value="APG46258.1"/>
    <property type="molecule type" value="Genomic_DNA"/>
</dbReference>